<name>A0A812UEQ3_9DINO</name>
<keyword evidence="2" id="KW-1185">Reference proteome</keyword>
<dbReference type="Proteomes" id="UP000604046">
    <property type="component" value="Unassembled WGS sequence"/>
</dbReference>
<gene>
    <name evidence="1" type="primary">Kdm8</name>
    <name evidence="1" type="ORF">SNAT2548_LOCUS31832</name>
</gene>
<organism evidence="1 2">
    <name type="scientific">Symbiodinium natans</name>
    <dbReference type="NCBI Taxonomy" id="878477"/>
    <lineage>
        <taxon>Eukaryota</taxon>
        <taxon>Sar</taxon>
        <taxon>Alveolata</taxon>
        <taxon>Dinophyceae</taxon>
        <taxon>Suessiales</taxon>
        <taxon>Symbiodiniaceae</taxon>
        <taxon>Symbiodinium</taxon>
    </lineage>
</organism>
<dbReference type="Gene3D" id="2.60.120.650">
    <property type="entry name" value="Cupin"/>
    <property type="match status" value="1"/>
</dbReference>
<accession>A0A812UEQ3</accession>
<reference evidence="1" key="1">
    <citation type="submission" date="2021-02" db="EMBL/GenBank/DDBJ databases">
        <authorList>
            <person name="Dougan E. K."/>
            <person name="Rhodes N."/>
            <person name="Thang M."/>
            <person name="Chan C."/>
        </authorList>
    </citation>
    <scope>NUCLEOTIDE SEQUENCE</scope>
</reference>
<dbReference type="EMBL" id="CAJNDS010002679">
    <property type="protein sequence ID" value="CAE7563223.1"/>
    <property type="molecule type" value="Genomic_DNA"/>
</dbReference>
<evidence type="ECO:0000313" key="1">
    <source>
        <dbReference type="EMBL" id="CAE7563223.1"/>
    </source>
</evidence>
<proteinExistence type="predicted"/>
<dbReference type="AlphaFoldDB" id="A0A812UEQ3"/>
<comment type="caution">
    <text evidence="1">The sequence shown here is derived from an EMBL/GenBank/DDBJ whole genome shotgun (WGS) entry which is preliminary data.</text>
</comment>
<evidence type="ECO:0000313" key="2">
    <source>
        <dbReference type="Proteomes" id="UP000604046"/>
    </source>
</evidence>
<dbReference type="OrthoDB" id="414395at2759"/>
<protein>
    <submittedName>
        <fullName evidence="1">Kdm8 protein</fullName>
    </submittedName>
</protein>
<sequence length="422" mass="46353">MKRGHPAPSEPEGDACWSLFEDSAAEDGREEPEGVGGVRACEHPYFTGRTFPKESLQEALDEYAPTACDFLTMAGVHGRSTAAFLHKAAARFRADDHQGCTEAARVAAAGAWQLLQEAAPSEAILHAHALSHAMLAATLPDPLEAMRHADLALLLCPDLSIGALHTLAQQCNLRCQAKAAKGPREDLQTWQVPAVLDPRSPKVPRMSHPIERVGCHNLSIMSFRERMLKPACPAVVEGHLSQAQWTSQGWSDLRFWAVHHGHRTIPIEMGASEDDAASVALQQSTVSEGSLTVSDFVKQFLLPSNESCQRAPEEWPSESIDEWSVSQVAYMAQHQLLMQIPELRYVRLYAFEQSAHLYAEDAPRDRGKKHGASFSPVRVESPDLQGLDRLRPTLGEEQTHKASCCIHDSQFSAFGRAIIPAL</sequence>